<accession>A0A8S3V430</accession>
<evidence type="ECO:0000313" key="3">
    <source>
        <dbReference type="Proteomes" id="UP000683360"/>
    </source>
</evidence>
<comment type="caution">
    <text evidence="2">The sequence shown here is derived from an EMBL/GenBank/DDBJ whole genome shotgun (WGS) entry which is preliminary data.</text>
</comment>
<feature type="compositionally biased region" description="Basic and acidic residues" evidence="1">
    <location>
        <begin position="328"/>
        <end position="342"/>
    </location>
</feature>
<evidence type="ECO:0000256" key="1">
    <source>
        <dbReference type="SAM" id="MobiDB-lite"/>
    </source>
</evidence>
<dbReference type="Proteomes" id="UP000683360">
    <property type="component" value="Unassembled WGS sequence"/>
</dbReference>
<reference evidence="2" key="1">
    <citation type="submission" date="2021-03" db="EMBL/GenBank/DDBJ databases">
        <authorList>
            <person name="Bekaert M."/>
        </authorList>
    </citation>
    <scope>NUCLEOTIDE SEQUENCE</scope>
</reference>
<name>A0A8S3V430_MYTED</name>
<evidence type="ECO:0000313" key="2">
    <source>
        <dbReference type="EMBL" id="CAG2252350.1"/>
    </source>
</evidence>
<dbReference type="OrthoDB" id="10526232at2759"/>
<dbReference type="AlphaFoldDB" id="A0A8S3V430"/>
<proteinExistence type="predicted"/>
<keyword evidence="3" id="KW-1185">Reference proteome</keyword>
<feature type="region of interest" description="Disordered" evidence="1">
    <location>
        <begin position="317"/>
        <end position="349"/>
    </location>
</feature>
<sequence length="367" mass="41918">MDCHWNIFTGCSDTENRHDKLIQYFFQTIEDVKLEHYVCLINGLTSYGRNSDLVLFHPKLCKEILVHSGLTVFNLFCRPIGWISNCTNFVEVSTDLLMKKLYSMITFCELNENGQEFKENNMKHYRYLSTSELANGRYVVGHYVFEILIKKGVDTTCTIAKTLFTHLKNNAKTINPKCLKEFLDGLLDDGNRSSIVSQFKEFFEAVLFKYGSIPIVLQLCRPLTTSVSSPNIIYVDAKLLAGKLSAYLESAGGKGAKLKLLSSIEERDNGSYFVHWDDNYFESKSIEAIAKFIAEHGVNFNNDKFVRLMYEQLVSNKEEHSDGEESEYDKSESTSDDARNVDEDGEHSLINSEKIVFDDYQGMNLEG</sequence>
<dbReference type="EMBL" id="CAJPWZ010003116">
    <property type="protein sequence ID" value="CAG2252350.1"/>
    <property type="molecule type" value="Genomic_DNA"/>
</dbReference>
<protein>
    <submittedName>
        <fullName evidence="2">Uncharacterized protein</fullName>
    </submittedName>
</protein>
<gene>
    <name evidence="2" type="ORF">MEDL_63947</name>
</gene>
<organism evidence="2 3">
    <name type="scientific">Mytilus edulis</name>
    <name type="common">Blue mussel</name>
    <dbReference type="NCBI Taxonomy" id="6550"/>
    <lineage>
        <taxon>Eukaryota</taxon>
        <taxon>Metazoa</taxon>
        <taxon>Spiralia</taxon>
        <taxon>Lophotrochozoa</taxon>
        <taxon>Mollusca</taxon>
        <taxon>Bivalvia</taxon>
        <taxon>Autobranchia</taxon>
        <taxon>Pteriomorphia</taxon>
        <taxon>Mytilida</taxon>
        <taxon>Mytiloidea</taxon>
        <taxon>Mytilidae</taxon>
        <taxon>Mytilinae</taxon>
        <taxon>Mytilus</taxon>
    </lineage>
</organism>